<keyword evidence="1 2" id="KW-0597">Phosphoprotein</keyword>
<sequence length="124" mass="13506">MASTKKILVVDDALIDRQRLCAVLAKANVNATVSLAQNGREGVEKARIEHPDLIFMDILMPELDGYSACRQLTTAADTKGIPIVIVSIKHQPADKVWATLQGAVALVAKPYTDDQILEQVAHFI</sequence>
<dbReference type="RefSeq" id="WP_088618654.1">
    <property type="nucleotide sequence ID" value="NZ_CP022129.1"/>
</dbReference>
<organism evidence="4 6">
    <name type="scientific">Methylovulum psychrotolerans</name>
    <dbReference type="NCBI Taxonomy" id="1704499"/>
    <lineage>
        <taxon>Bacteria</taxon>
        <taxon>Pseudomonadati</taxon>
        <taxon>Pseudomonadota</taxon>
        <taxon>Gammaproteobacteria</taxon>
        <taxon>Methylococcales</taxon>
        <taxon>Methylococcaceae</taxon>
        <taxon>Methylovulum</taxon>
    </lineage>
</organism>
<dbReference type="KEGG" id="mpsy:CEK71_06655"/>
<dbReference type="AlphaFoldDB" id="A0A1Z4BX06"/>
<name>A0A1Z4BX06_9GAMM</name>
<dbReference type="InterPro" id="IPR001789">
    <property type="entry name" value="Sig_transdc_resp-reg_receiver"/>
</dbReference>
<evidence type="ECO:0000256" key="2">
    <source>
        <dbReference type="PROSITE-ProRule" id="PRU00169"/>
    </source>
</evidence>
<dbReference type="SMART" id="SM00448">
    <property type="entry name" value="REC"/>
    <property type="match status" value="1"/>
</dbReference>
<gene>
    <name evidence="5" type="ORF">AADEFJLK_02644</name>
    <name evidence="4" type="ORF">CEK71_06655</name>
</gene>
<proteinExistence type="predicted"/>
<feature type="domain" description="Response regulatory" evidence="3">
    <location>
        <begin position="6"/>
        <end position="124"/>
    </location>
</feature>
<dbReference type="PANTHER" id="PTHR44591:SF20">
    <property type="entry name" value="PROTEIN PILH"/>
    <property type="match status" value="1"/>
</dbReference>
<reference evidence="4 6" key="1">
    <citation type="submission" date="2017-06" db="EMBL/GenBank/DDBJ databases">
        <title>Genome Sequencing of the methanotroph Methylovulum psychrotolerants str. HV10-M2 isolated from a high-altitude environment.</title>
        <authorList>
            <person name="Mateos-Rivera A."/>
        </authorList>
    </citation>
    <scope>NUCLEOTIDE SEQUENCE [LARGE SCALE GENOMIC DNA]</scope>
    <source>
        <strain evidence="4 6">HV10_M2</strain>
    </source>
</reference>
<dbReference type="GO" id="GO:0000160">
    <property type="term" value="P:phosphorelay signal transduction system"/>
    <property type="evidence" value="ECO:0007669"/>
    <property type="project" value="InterPro"/>
</dbReference>
<dbReference type="InterPro" id="IPR050595">
    <property type="entry name" value="Bact_response_regulator"/>
</dbReference>
<keyword evidence="6" id="KW-1185">Reference proteome</keyword>
<dbReference type="Gene3D" id="3.40.50.2300">
    <property type="match status" value="1"/>
</dbReference>
<evidence type="ECO:0000313" key="4">
    <source>
        <dbReference type="EMBL" id="ASF45779.1"/>
    </source>
</evidence>
<dbReference type="EMBL" id="PGFZ01000005">
    <property type="protein sequence ID" value="POZ51770.1"/>
    <property type="molecule type" value="Genomic_DNA"/>
</dbReference>
<evidence type="ECO:0000313" key="5">
    <source>
        <dbReference type="EMBL" id="POZ51770.1"/>
    </source>
</evidence>
<dbReference type="EMBL" id="CP022129">
    <property type="protein sequence ID" value="ASF45779.1"/>
    <property type="molecule type" value="Genomic_DNA"/>
</dbReference>
<dbReference type="Proteomes" id="UP000197019">
    <property type="component" value="Chromosome"/>
</dbReference>
<dbReference type="Pfam" id="PF00072">
    <property type="entry name" value="Response_reg"/>
    <property type="match status" value="1"/>
</dbReference>
<evidence type="ECO:0000256" key="1">
    <source>
        <dbReference type="ARBA" id="ARBA00022553"/>
    </source>
</evidence>
<protein>
    <submittedName>
        <fullName evidence="4 5">Response regulator</fullName>
    </submittedName>
</protein>
<dbReference type="InterPro" id="IPR011006">
    <property type="entry name" value="CheY-like_superfamily"/>
</dbReference>
<feature type="modified residue" description="4-aspartylphosphate" evidence="2">
    <location>
        <position position="57"/>
    </location>
</feature>
<dbReference type="OrthoDB" id="9800897at2"/>
<dbReference type="PROSITE" id="PS50110">
    <property type="entry name" value="RESPONSE_REGULATORY"/>
    <property type="match status" value="1"/>
</dbReference>
<dbReference type="Proteomes" id="UP000237423">
    <property type="component" value="Unassembled WGS sequence"/>
</dbReference>
<evidence type="ECO:0000259" key="3">
    <source>
        <dbReference type="PROSITE" id="PS50110"/>
    </source>
</evidence>
<dbReference type="PANTHER" id="PTHR44591">
    <property type="entry name" value="STRESS RESPONSE REGULATOR PROTEIN 1"/>
    <property type="match status" value="1"/>
</dbReference>
<evidence type="ECO:0000313" key="7">
    <source>
        <dbReference type="Proteomes" id="UP000237423"/>
    </source>
</evidence>
<accession>A0A1Z4BX06</accession>
<evidence type="ECO:0000313" key="6">
    <source>
        <dbReference type="Proteomes" id="UP000197019"/>
    </source>
</evidence>
<reference evidence="5 7" key="2">
    <citation type="submission" date="2017-11" db="EMBL/GenBank/DDBJ databases">
        <title>Draft Genome Sequence of Methylobacter psychrotolerans Sph1T, an Obligate Methanotroph from Low-Temperature Environments.</title>
        <authorList>
            <person name="Oshkin I.Y."/>
            <person name="Miroshnikov K."/>
            <person name="Belova S.E."/>
            <person name="Korzhenkov A."/>
            <person name="Toshchakov S.V."/>
            <person name="Dedysh S.N."/>
        </authorList>
    </citation>
    <scope>NUCLEOTIDE SEQUENCE [LARGE SCALE GENOMIC DNA]</scope>
    <source>
        <strain evidence="5 7">Sph1</strain>
    </source>
</reference>
<dbReference type="SUPFAM" id="SSF52172">
    <property type="entry name" value="CheY-like"/>
    <property type="match status" value="1"/>
</dbReference>